<keyword evidence="1" id="KW-0547">Nucleotide-binding</keyword>
<dbReference type="KEGG" id="smai:EXU30_05350"/>
<name>A0A411PF24_9GAMM</name>
<dbReference type="InterPro" id="IPR009875">
    <property type="entry name" value="PilZ_domain"/>
</dbReference>
<feature type="domain" description="PilZ" evidence="2">
    <location>
        <begin position="3"/>
        <end position="100"/>
    </location>
</feature>
<protein>
    <recommendedName>
        <fullName evidence="1">Cyclic diguanosine monophosphate-binding protein</fullName>
        <shortName evidence="1">c-di-GMP-binding protein</shortName>
    </recommendedName>
    <alternativeName>
        <fullName evidence="1">Pilz domain-containing protein</fullName>
    </alternativeName>
</protein>
<gene>
    <name evidence="3" type="ORF">EXU30_05350</name>
</gene>
<sequence>MDERRKFSRTLFAASAYIIQTDQSWRTKILDLSLNGALVKRPDNFTGQVNTGFKLEFILPDSDVELHMETTLIHKTPEYLGLKCHHIDVESISHLRRIIELNVGDAELLNREIELLAELKDNE</sequence>
<keyword evidence="1" id="KW-0973">c-di-GMP</keyword>
<comment type="subunit">
    <text evidence="1">Monomer in both c-di-GMP-bound and free forms.</text>
</comment>
<organism evidence="3 4">
    <name type="scientific">Shewanella maritima</name>
    <dbReference type="NCBI Taxonomy" id="2520507"/>
    <lineage>
        <taxon>Bacteria</taxon>
        <taxon>Pseudomonadati</taxon>
        <taxon>Pseudomonadota</taxon>
        <taxon>Gammaproteobacteria</taxon>
        <taxon>Alteromonadales</taxon>
        <taxon>Shewanellaceae</taxon>
        <taxon>Shewanella</taxon>
    </lineage>
</organism>
<dbReference type="EMBL" id="CP036200">
    <property type="protein sequence ID" value="QBF82189.1"/>
    <property type="molecule type" value="Genomic_DNA"/>
</dbReference>
<dbReference type="GO" id="GO:0035438">
    <property type="term" value="F:cyclic-di-GMP binding"/>
    <property type="evidence" value="ECO:0007669"/>
    <property type="project" value="InterPro"/>
</dbReference>
<evidence type="ECO:0000313" key="4">
    <source>
        <dbReference type="Proteomes" id="UP000291106"/>
    </source>
</evidence>
<dbReference type="PIRSF" id="PIRSF028141">
    <property type="entry name" value="C-di-GMP_BP_PA4608"/>
    <property type="match status" value="1"/>
</dbReference>
<dbReference type="Gene3D" id="2.40.10.220">
    <property type="entry name" value="predicted glycosyltransferase like domains"/>
    <property type="match status" value="1"/>
</dbReference>
<accession>A0A411PF24</accession>
<evidence type="ECO:0000256" key="1">
    <source>
        <dbReference type="PIRNR" id="PIRNR028141"/>
    </source>
</evidence>
<keyword evidence="4" id="KW-1185">Reference proteome</keyword>
<dbReference type="OrthoDB" id="5298508at2"/>
<dbReference type="Pfam" id="PF07238">
    <property type="entry name" value="PilZ"/>
    <property type="match status" value="1"/>
</dbReference>
<dbReference type="InterPro" id="IPR027021">
    <property type="entry name" value="C-di-GMP_BP_PA4608"/>
</dbReference>
<dbReference type="Proteomes" id="UP000291106">
    <property type="component" value="Chromosome"/>
</dbReference>
<evidence type="ECO:0000259" key="2">
    <source>
        <dbReference type="Pfam" id="PF07238"/>
    </source>
</evidence>
<dbReference type="SUPFAM" id="SSF141371">
    <property type="entry name" value="PilZ domain-like"/>
    <property type="match status" value="1"/>
</dbReference>
<reference evidence="3 4" key="1">
    <citation type="submission" date="2019-02" db="EMBL/GenBank/DDBJ databases">
        <title>Shewanella sp. D4-2 isolated from Dokdo Island.</title>
        <authorList>
            <person name="Baek K."/>
        </authorList>
    </citation>
    <scope>NUCLEOTIDE SEQUENCE [LARGE SCALE GENOMIC DNA]</scope>
    <source>
        <strain evidence="3 4">D4-2</strain>
    </source>
</reference>
<dbReference type="RefSeq" id="WP_130598161.1">
    <property type="nucleotide sequence ID" value="NZ_CP036200.1"/>
</dbReference>
<comment type="function">
    <text evidence="1">Binds the second messenger bis-(3'-5') cyclic dimeric guanosine monophosphate (c-di-GMP). Can bind two c-di-GMP molecules per monomer. May play a role in bacterial second-messenger regulated processes. Binding to c-di-GMP induces a conformational change of the C- and N-termini resulting in the exposure of a highly negative surface on one side of the protein to a possible effector protein.</text>
</comment>
<dbReference type="AlphaFoldDB" id="A0A411PF24"/>
<evidence type="ECO:0000313" key="3">
    <source>
        <dbReference type="EMBL" id="QBF82189.1"/>
    </source>
</evidence>
<proteinExistence type="predicted"/>